<dbReference type="InterPro" id="IPR033752">
    <property type="entry name" value="MetA_family"/>
</dbReference>
<comment type="function">
    <text evidence="4">Transfers a succinyl group from succinyl-CoA to L-homoserine, forming succinyl-L-homoserine.</text>
</comment>
<dbReference type="NCBIfam" id="NF003776">
    <property type="entry name" value="PRK05368.1-3"/>
    <property type="match status" value="1"/>
</dbReference>
<evidence type="ECO:0000256" key="4">
    <source>
        <dbReference type="HAMAP-Rule" id="MF_00295"/>
    </source>
</evidence>
<evidence type="ECO:0000313" key="6">
    <source>
        <dbReference type="Proteomes" id="UP000614469"/>
    </source>
</evidence>
<sequence length="362" mass="41546">MPLVAHTPLPTLEHLRQHGQEVLSLEQALKQDFRELHIGFLNMMPDAAFQTTELQFLRLIGSSNQIAQFYVYPCTVPGLSRSKEIQTHIDKYYTSFEALKEDGLDALIITGANVANPSLDQEPFWMSLQEIVNWATVNVTSTLSSCLSTHAIAKSQSQIERKSLPHKRWGVYNHRITQTDHPLLMDTNTRFDVPHSRHNDVSRAQFEAAGYKILVYSEEGGVHIAVSPDQFRLVFLQGHPEYDRISLLKEYKREINLFISGEREDYPPHPENYFNEQAAKIVDYYQELVFAALEQGNPIAEFPEKEIKPHLDNTWRDTGRAFFNNWLGLVYQLTDVDRKIPFVPGIDPNDPLGLNNTGDKRR</sequence>
<dbReference type="PANTHER" id="PTHR20919:SF0">
    <property type="entry name" value="HOMOSERINE O-SUCCINYLTRANSFERASE"/>
    <property type="match status" value="1"/>
</dbReference>
<evidence type="ECO:0000313" key="5">
    <source>
        <dbReference type="EMBL" id="MBC8334453.1"/>
    </source>
</evidence>
<feature type="binding site" evidence="4">
    <location>
        <position position="167"/>
    </location>
    <ligand>
        <name>substrate</name>
    </ligand>
</feature>
<organism evidence="5 6">
    <name type="scientific">Candidatus Desulfolinea nitratireducens</name>
    <dbReference type="NCBI Taxonomy" id="2841698"/>
    <lineage>
        <taxon>Bacteria</taxon>
        <taxon>Bacillati</taxon>
        <taxon>Chloroflexota</taxon>
        <taxon>Anaerolineae</taxon>
        <taxon>Anaerolineales</taxon>
        <taxon>Anaerolineales incertae sedis</taxon>
        <taxon>Candidatus Desulfolinea</taxon>
    </lineage>
</organism>
<comment type="catalytic activity">
    <reaction evidence="4">
        <text>L-homoserine + succinyl-CoA = O-succinyl-L-homoserine + CoA</text>
        <dbReference type="Rhea" id="RHEA:22008"/>
        <dbReference type="ChEBI" id="CHEBI:57287"/>
        <dbReference type="ChEBI" id="CHEBI:57292"/>
        <dbReference type="ChEBI" id="CHEBI:57476"/>
        <dbReference type="ChEBI" id="CHEBI:57661"/>
        <dbReference type="EC" id="2.3.1.46"/>
    </reaction>
</comment>
<keyword evidence="4" id="KW-0486">Methionine biosynthesis</keyword>
<comment type="subcellular location">
    <subcellularLocation>
        <location evidence="4">Cytoplasm</location>
    </subcellularLocation>
</comment>
<name>A0A8J6TEE5_9CHLR</name>
<feature type="binding site" evidence="4">
    <location>
        <position position="196"/>
    </location>
    <ligand>
        <name>substrate</name>
    </ligand>
</feature>
<feature type="site" description="Important for acyl-CoA specificity" evidence="4">
    <location>
        <position position="115"/>
    </location>
</feature>
<dbReference type="SUPFAM" id="SSF52317">
    <property type="entry name" value="Class I glutamine amidotransferase-like"/>
    <property type="match status" value="1"/>
</dbReference>
<feature type="active site" evidence="4">
    <location>
        <position position="241"/>
    </location>
</feature>
<dbReference type="Pfam" id="PF04204">
    <property type="entry name" value="HTS"/>
    <property type="match status" value="1"/>
</dbReference>
<keyword evidence="4" id="KW-0963">Cytoplasm</keyword>
<dbReference type="UniPathway" id="UPA00051">
    <property type="reaction ID" value="UER00075"/>
</dbReference>
<accession>A0A8J6TEE5</accession>
<dbReference type="EMBL" id="JACNJN010000067">
    <property type="protein sequence ID" value="MBC8334453.1"/>
    <property type="molecule type" value="Genomic_DNA"/>
</dbReference>
<evidence type="ECO:0000256" key="2">
    <source>
        <dbReference type="ARBA" id="ARBA00022679"/>
    </source>
</evidence>
<keyword evidence="1 4" id="KW-0028">Amino-acid biosynthesis</keyword>
<comment type="caution">
    <text evidence="4">Lacks conserved residue(s) required for the propagation of feature annotation.</text>
</comment>
<evidence type="ECO:0000256" key="1">
    <source>
        <dbReference type="ARBA" id="ARBA00022605"/>
    </source>
</evidence>
<dbReference type="Gene3D" id="3.40.50.880">
    <property type="match status" value="1"/>
</dbReference>
<reference evidence="5 6" key="1">
    <citation type="submission" date="2020-08" db="EMBL/GenBank/DDBJ databases">
        <title>Bridging the membrane lipid divide: bacteria of the FCB group superphylum have the potential to synthesize archaeal ether lipids.</title>
        <authorList>
            <person name="Villanueva L."/>
            <person name="Von Meijenfeldt F.A.B."/>
            <person name="Westbye A.B."/>
            <person name="Yadav S."/>
            <person name="Hopmans E.C."/>
            <person name="Dutilh B.E."/>
            <person name="Sinninghe Damste J.S."/>
        </authorList>
    </citation>
    <scope>NUCLEOTIDE SEQUENCE [LARGE SCALE GENOMIC DNA]</scope>
    <source>
        <strain evidence="5">NIOZ-UU36</strain>
    </source>
</reference>
<dbReference type="EC" id="2.3.1.46" evidence="4"/>
<dbReference type="GO" id="GO:0004414">
    <property type="term" value="F:homoserine O-acetyltransferase activity"/>
    <property type="evidence" value="ECO:0007669"/>
    <property type="project" value="UniProtKB-UniRule"/>
</dbReference>
<dbReference type="PANTHER" id="PTHR20919">
    <property type="entry name" value="HOMOSERINE O-SUCCINYLTRANSFERASE"/>
    <property type="match status" value="1"/>
</dbReference>
<feature type="site" description="Important for substrate specificity" evidence="4">
    <location>
        <position position="196"/>
    </location>
</feature>
<evidence type="ECO:0000256" key="3">
    <source>
        <dbReference type="ARBA" id="ARBA00023315"/>
    </source>
</evidence>
<feature type="active site" description="Acyl-thioester intermediate" evidence="4">
    <location>
        <position position="146"/>
    </location>
</feature>
<dbReference type="GO" id="GO:0009086">
    <property type="term" value="P:methionine biosynthetic process"/>
    <property type="evidence" value="ECO:0007669"/>
    <property type="project" value="UniProtKB-UniRule"/>
</dbReference>
<keyword evidence="3 4" id="KW-0012">Acyltransferase</keyword>
<dbReference type="GO" id="GO:0005737">
    <property type="term" value="C:cytoplasm"/>
    <property type="evidence" value="ECO:0007669"/>
    <property type="project" value="UniProtKB-SubCell"/>
</dbReference>
<dbReference type="AlphaFoldDB" id="A0A8J6TEE5"/>
<comment type="pathway">
    <text evidence="4">Amino-acid biosynthesis; L-methionine biosynthesis via de novo pathway; O-succinyl-L-homoserine from L-homoserine: step 1/1.</text>
</comment>
<gene>
    <name evidence="4" type="primary">metAS</name>
    <name evidence="5" type="ORF">H8E29_04250</name>
</gene>
<protein>
    <recommendedName>
        <fullName evidence="4">Homoserine O-succinyltransferase</fullName>
        <shortName evidence="4">HST</shortName>
        <ecNumber evidence="4">2.3.1.46</ecNumber>
    </recommendedName>
    <alternativeName>
        <fullName evidence="4">Homoserine transsuccinylase</fullName>
        <shortName evidence="4">HTS</shortName>
    </alternativeName>
</protein>
<comment type="similarity">
    <text evidence="4">Belongs to the MetA family.</text>
</comment>
<dbReference type="HAMAP" id="MF_00295">
    <property type="entry name" value="MetA_acyltransf"/>
    <property type="match status" value="1"/>
</dbReference>
<feature type="site" description="Important for acyl-CoA specificity" evidence="4">
    <location>
        <position position="113"/>
    </location>
</feature>
<feature type="binding site" evidence="4">
    <location>
        <position position="253"/>
    </location>
    <ligand>
        <name>substrate</name>
    </ligand>
</feature>
<proteinExistence type="inferred from homology"/>
<dbReference type="GO" id="GO:0008899">
    <property type="term" value="F:homoserine O-succinyltransferase activity"/>
    <property type="evidence" value="ECO:0007669"/>
    <property type="project" value="UniProtKB-EC"/>
</dbReference>
<feature type="active site" description="Proton acceptor" evidence="4">
    <location>
        <position position="239"/>
    </location>
</feature>
<dbReference type="Proteomes" id="UP000614469">
    <property type="component" value="Unassembled WGS sequence"/>
</dbReference>
<feature type="site" description="Important for acyl-CoA specificity" evidence="4">
    <location>
        <position position="147"/>
    </location>
</feature>
<keyword evidence="2 4" id="KW-0808">Transferase</keyword>
<comment type="caution">
    <text evidence="5">The sequence shown here is derived from an EMBL/GenBank/DDBJ whole genome shotgun (WGS) entry which is preliminary data.</text>
</comment>
<dbReference type="InterPro" id="IPR029062">
    <property type="entry name" value="Class_I_gatase-like"/>
</dbReference>